<dbReference type="Proteomes" id="UP000448943">
    <property type="component" value="Unassembled WGS sequence"/>
</dbReference>
<name>A0A6N9Q1Y5_9BACL</name>
<comment type="caution">
    <text evidence="2">The sequence shown here is derived from an EMBL/GenBank/DDBJ whole genome shotgun (WGS) entry which is preliminary data.</text>
</comment>
<proteinExistence type="predicted"/>
<dbReference type="OrthoDB" id="10003472at2"/>
<evidence type="ECO:0000313" key="3">
    <source>
        <dbReference type="Proteomes" id="UP000448943"/>
    </source>
</evidence>
<gene>
    <name evidence="2" type="ORF">ERL59_08730</name>
</gene>
<evidence type="ECO:0000313" key="2">
    <source>
        <dbReference type="EMBL" id="NBI29043.1"/>
    </source>
</evidence>
<feature type="region of interest" description="Disordered" evidence="1">
    <location>
        <begin position="214"/>
        <end position="237"/>
    </location>
</feature>
<accession>A0A6N9Q1Y5</accession>
<dbReference type="AlphaFoldDB" id="A0A6N9Q1Y5"/>
<organism evidence="2 3">
    <name type="scientific">Chengkuizengella marina</name>
    <dbReference type="NCBI Taxonomy" id="2507566"/>
    <lineage>
        <taxon>Bacteria</taxon>
        <taxon>Bacillati</taxon>
        <taxon>Bacillota</taxon>
        <taxon>Bacilli</taxon>
        <taxon>Bacillales</taxon>
        <taxon>Paenibacillaceae</taxon>
        <taxon>Chengkuizengella</taxon>
    </lineage>
</organism>
<keyword evidence="3" id="KW-1185">Reference proteome</keyword>
<evidence type="ECO:0000256" key="1">
    <source>
        <dbReference type="SAM" id="MobiDB-lite"/>
    </source>
</evidence>
<dbReference type="EMBL" id="SIJB01000020">
    <property type="protein sequence ID" value="NBI29043.1"/>
    <property type="molecule type" value="Genomic_DNA"/>
</dbReference>
<feature type="compositionally biased region" description="Basic and acidic residues" evidence="1">
    <location>
        <begin position="215"/>
        <end position="237"/>
    </location>
</feature>
<reference evidence="2 3" key="1">
    <citation type="submission" date="2019-01" db="EMBL/GenBank/DDBJ databases">
        <title>Chengkuizengella sp. nov., isolated from deep-sea sediment of East Pacific Ocean.</title>
        <authorList>
            <person name="Yang J."/>
            <person name="Lai Q."/>
            <person name="Shao Z."/>
        </authorList>
    </citation>
    <scope>NUCLEOTIDE SEQUENCE [LARGE SCALE GENOMIC DNA]</scope>
    <source>
        <strain evidence="2 3">YPA3-1-1</strain>
    </source>
</reference>
<protein>
    <submittedName>
        <fullName evidence="2">Uncharacterized protein</fullName>
    </submittedName>
</protein>
<dbReference type="RefSeq" id="WP_160645841.1">
    <property type="nucleotide sequence ID" value="NZ_SIJB01000020.1"/>
</dbReference>
<sequence>MRKHLLLTSIVVLILTMTAGYVLGNDNTLVGINEISSEHKKSKFKSGILQTTNRDKYLVCVENFSHDNSNNLTSDKMIKKVQQSIDKFKQNHKFKGIYEGITLEVIANCSFSPHLIDENAVHPIYSGIYEPRRIEQAPQEALGIFIVDEDIVDKHFRDAPTRWSPEALLCEEGECNEVTKGIYVTSKEFKELSGQKLKDELAYGLSLESTLQPMSKEKEDKLKEKKEKLKESKESDK</sequence>